<dbReference type="InterPro" id="IPR003016">
    <property type="entry name" value="2-oxoA_DH_lipoyl-BS"/>
</dbReference>
<dbReference type="PROSITE" id="PS50968">
    <property type="entry name" value="BIOTINYL_LIPOYL"/>
    <property type="match status" value="1"/>
</dbReference>
<dbReference type="InterPro" id="IPR011053">
    <property type="entry name" value="Single_hybrid_motif"/>
</dbReference>
<dbReference type="InterPro" id="IPR017453">
    <property type="entry name" value="GCV_H_sub"/>
</dbReference>
<organism evidence="7 8">
    <name type="scientific">Blastomyces gilchristii (strain SLH14081)</name>
    <name type="common">Blastomyces dermatitidis</name>
    <dbReference type="NCBI Taxonomy" id="559298"/>
    <lineage>
        <taxon>Eukaryota</taxon>
        <taxon>Fungi</taxon>
        <taxon>Dikarya</taxon>
        <taxon>Ascomycota</taxon>
        <taxon>Pezizomycotina</taxon>
        <taxon>Eurotiomycetes</taxon>
        <taxon>Eurotiomycetidae</taxon>
        <taxon>Onygenales</taxon>
        <taxon>Ajellomycetaceae</taxon>
        <taxon>Blastomyces</taxon>
    </lineage>
</organism>
<dbReference type="GO" id="GO:0009249">
    <property type="term" value="P:protein lipoylation"/>
    <property type="evidence" value="ECO:0007669"/>
    <property type="project" value="TreeGrafter"/>
</dbReference>
<comment type="subcellular location">
    <subcellularLocation>
        <location evidence="5">Mitochondrion</location>
    </subcellularLocation>
</comment>
<dbReference type="Pfam" id="PF01597">
    <property type="entry name" value="GCV_H"/>
    <property type="match status" value="1"/>
</dbReference>
<feature type="modified residue" description="N6-lipoyllysine" evidence="4">
    <location>
        <position position="188"/>
    </location>
</feature>
<dbReference type="CDD" id="cd06848">
    <property type="entry name" value="GCS_H"/>
    <property type="match status" value="1"/>
</dbReference>
<comment type="function">
    <text evidence="5">The H protein shuttles the methylamine group of glycine from the P protein to the T protein.</text>
</comment>
<keyword evidence="3 5" id="KW-0809">Transit peptide</keyword>
<dbReference type="Gene3D" id="2.40.50.100">
    <property type="match status" value="1"/>
</dbReference>
<evidence type="ECO:0000256" key="2">
    <source>
        <dbReference type="ARBA" id="ARBA00022823"/>
    </source>
</evidence>
<evidence type="ECO:0000256" key="5">
    <source>
        <dbReference type="RuleBase" id="RU364055"/>
    </source>
</evidence>
<dbReference type="AlphaFoldDB" id="A0A179V1R9"/>
<name>A0A179V1R9_BLAGS</name>
<dbReference type="GO" id="GO:0005739">
    <property type="term" value="C:mitochondrion"/>
    <property type="evidence" value="ECO:0007669"/>
    <property type="project" value="UniProtKB-SubCell"/>
</dbReference>
<dbReference type="GO" id="GO:0019464">
    <property type="term" value="P:glycine decarboxylation via glycine cleavage system"/>
    <property type="evidence" value="ECO:0007669"/>
    <property type="project" value="UniProtKB-UniRule"/>
</dbReference>
<dbReference type="Proteomes" id="UP000002038">
    <property type="component" value="Unassembled WGS sequence"/>
</dbReference>
<sequence length="254" mass="27731">MTVQYIDGTRPNPGFAYLSLRAHPRVTELLAVHTSIIIVCAQLTSNSFSTALANCCSIVLNLLRCCRTVLVPPLTMSAAAAAVRTLNPLRTRLWAAQRVSSPALRTAYISRPAFRDCRRGFSQSSLWQAKKYTEQHEWIELAGDGKTATIGITEYAANALGDVVFAELPTVDTEVASGETIGAVESVKSASDILSPVTGKIIEANTKLEESPKIINESPEDKGWFAKIELSDPTELDGLMEKKEYQARVEEEAE</sequence>
<comment type="subunit">
    <text evidence="5">The glycine cleavage system is composed of four proteins: P, T, L and H.</text>
</comment>
<dbReference type="InterPro" id="IPR033753">
    <property type="entry name" value="GCV_H/Fam206"/>
</dbReference>
<gene>
    <name evidence="7" type="ORF">BDBG_09349</name>
</gene>
<comment type="cofactor">
    <cofactor evidence="5">
        <name>(R)-lipoate</name>
        <dbReference type="ChEBI" id="CHEBI:83088"/>
    </cofactor>
    <text evidence="5">Binds 1 lipoyl cofactor covalently.</text>
</comment>
<dbReference type="EMBL" id="GG657486">
    <property type="protein sequence ID" value="OAT14286.1"/>
    <property type="molecule type" value="Genomic_DNA"/>
</dbReference>
<dbReference type="SUPFAM" id="SSF51230">
    <property type="entry name" value="Single hybrid motif"/>
    <property type="match status" value="1"/>
</dbReference>
<comment type="similarity">
    <text evidence="1 5">Belongs to the GcvH family.</text>
</comment>
<proteinExistence type="inferred from homology"/>
<evidence type="ECO:0000256" key="3">
    <source>
        <dbReference type="ARBA" id="ARBA00022946"/>
    </source>
</evidence>
<dbReference type="NCBIfam" id="TIGR00527">
    <property type="entry name" value="gcvH"/>
    <property type="match status" value="1"/>
</dbReference>
<keyword evidence="2 4" id="KW-0450">Lipoyl</keyword>
<dbReference type="VEuPathDB" id="FungiDB:BDBG_09349"/>
<keyword evidence="8" id="KW-1185">Reference proteome</keyword>
<evidence type="ECO:0000256" key="1">
    <source>
        <dbReference type="ARBA" id="ARBA00009249"/>
    </source>
</evidence>
<dbReference type="NCBIfam" id="NF002270">
    <property type="entry name" value="PRK01202.1"/>
    <property type="match status" value="1"/>
</dbReference>
<dbReference type="PROSITE" id="PS00189">
    <property type="entry name" value="LIPOYL"/>
    <property type="match status" value="1"/>
</dbReference>
<keyword evidence="5" id="KW-0496">Mitochondrion</keyword>
<dbReference type="GO" id="GO:0005960">
    <property type="term" value="C:glycine cleavage complex"/>
    <property type="evidence" value="ECO:0007669"/>
    <property type="project" value="UniProtKB-UniRule"/>
</dbReference>
<evidence type="ECO:0000256" key="4">
    <source>
        <dbReference type="PIRSR" id="PIRSR617453-50"/>
    </source>
</evidence>
<accession>A0A179V1R9</accession>
<dbReference type="GeneID" id="8500990"/>
<dbReference type="STRING" id="559298.A0A179V1R9"/>
<dbReference type="HAMAP" id="MF_00272">
    <property type="entry name" value="GcvH"/>
    <property type="match status" value="1"/>
</dbReference>
<dbReference type="InterPro" id="IPR000089">
    <property type="entry name" value="Biotin_lipoyl"/>
</dbReference>
<evidence type="ECO:0000259" key="6">
    <source>
        <dbReference type="PROSITE" id="PS50968"/>
    </source>
</evidence>
<evidence type="ECO:0000313" key="7">
    <source>
        <dbReference type="EMBL" id="OAT14286.1"/>
    </source>
</evidence>
<dbReference type="InterPro" id="IPR002930">
    <property type="entry name" value="GCV_H"/>
</dbReference>
<dbReference type="PANTHER" id="PTHR11715:SF3">
    <property type="entry name" value="GLYCINE CLEAVAGE SYSTEM H PROTEIN-RELATED"/>
    <property type="match status" value="1"/>
</dbReference>
<dbReference type="KEGG" id="bgh:BDBG_09349"/>
<dbReference type="OrthoDB" id="10264154at2759"/>
<dbReference type="PANTHER" id="PTHR11715">
    <property type="entry name" value="GLYCINE CLEAVAGE SYSTEM H PROTEIN"/>
    <property type="match status" value="1"/>
</dbReference>
<protein>
    <recommendedName>
        <fullName evidence="5">Glycine cleavage system H protein</fullName>
    </recommendedName>
</protein>
<dbReference type="RefSeq" id="XP_002620325.2">
    <property type="nucleotide sequence ID" value="XM_002620279.2"/>
</dbReference>
<evidence type="ECO:0000313" key="8">
    <source>
        <dbReference type="Proteomes" id="UP000002038"/>
    </source>
</evidence>
<feature type="domain" description="Lipoyl-binding" evidence="6">
    <location>
        <begin position="147"/>
        <end position="229"/>
    </location>
</feature>
<reference evidence="8" key="1">
    <citation type="journal article" date="2015" name="PLoS Genet.">
        <title>The dynamic genome and transcriptome of the human fungal pathogen Blastomyces and close relative Emmonsia.</title>
        <authorList>
            <person name="Munoz J.F."/>
            <person name="Gauthier G.M."/>
            <person name="Desjardins C.A."/>
            <person name="Gallo J.E."/>
            <person name="Holder J."/>
            <person name="Sullivan T.D."/>
            <person name="Marty A.J."/>
            <person name="Carmen J.C."/>
            <person name="Chen Z."/>
            <person name="Ding L."/>
            <person name="Gujja S."/>
            <person name="Magrini V."/>
            <person name="Misas E."/>
            <person name="Mitreva M."/>
            <person name="Priest M."/>
            <person name="Saif S."/>
            <person name="Whiston E.A."/>
            <person name="Young S."/>
            <person name="Zeng Q."/>
            <person name="Goldman W.E."/>
            <person name="Mardis E.R."/>
            <person name="Taylor J.W."/>
            <person name="McEwen J.G."/>
            <person name="Clay O.K."/>
            <person name="Klein B.S."/>
            <person name="Cuomo C.A."/>
        </authorList>
    </citation>
    <scope>NUCLEOTIDE SEQUENCE [LARGE SCALE GENOMIC DNA]</scope>
    <source>
        <strain evidence="8">SLH14081</strain>
    </source>
</reference>